<accession>A0A7W6LPC7</accession>
<reference evidence="1 2" key="1">
    <citation type="submission" date="2020-08" db="EMBL/GenBank/DDBJ databases">
        <title>Genomic Encyclopedia of Type Strains, Phase IV (KMG-IV): sequencing the most valuable type-strain genomes for metagenomic binning, comparative biology and taxonomic classification.</title>
        <authorList>
            <person name="Goeker M."/>
        </authorList>
    </citation>
    <scope>NUCLEOTIDE SEQUENCE [LARGE SCALE GENOMIC DNA]</scope>
    <source>
        <strain evidence="1 2">DSM 19371</strain>
    </source>
</reference>
<proteinExistence type="predicted"/>
<protein>
    <submittedName>
        <fullName evidence="1">Uncharacterized protein</fullName>
    </submittedName>
</protein>
<dbReference type="EMBL" id="JACIEU010000002">
    <property type="protein sequence ID" value="MBB4146932.1"/>
    <property type="molecule type" value="Genomic_DNA"/>
</dbReference>
<dbReference type="Proteomes" id="UP000590524">
    <property type="component" value="Unassembled WGS sequence"/>
</dbReference>
<name>A0A7W6LPC7_9SPHN</name>
<keyword evidence="2" id="KW-1185">Reference proteome</keyword>
<organism evidence="1 2">
    <name type="scientific">Sphingobium scionense</name>
    <dbReference type="NCBI Taxonomy" id="1404341"/>
    <lineage>
        <taxon>Bacteria</taxon>
        <taxon>Pseudomonadati</taxon>
        <taxon>Pseudomonadota</taxon>
        <taxon>Alphaproteobacteria</taxon>
        <taxon>Sphingomonadales</taxon>
        <taxon>Sphingomonadaceae</taxon>
        <taxon>Sphingobium</taxon>
    </lineage>
</organism>
<evidence type="ECO:0000313" key="2">
    <source>
        <dbReference type="Proteomes" id="UP000590524"/>
    </source>
</evidence>
<sequence length="32" mass="3775">MKRAHNIAHIDRNCRFAVAWLSLHCRVEGAWL</sequence>
<dbReference type="AlphaFoldDB" id="A0A7W6LPC7"/>
<evidence type="ECO:0000313" key="1">
    <source>
        <dbReference type="EMBL" id="MBB4146932.1"/>
    </source>
</evidence>
<comment type="caution">
    <text evidence="1">The sequence shown here is derived from an EMBL/GenBank/DDBJ whole genome shotgun (WGS) entry which is preliminary data.</text>
</comment>
<gene>
    <name evidence="1" type="ORF">GGQ90_000687</name>
</gene>